<feature type="region of interest" description="Disordered" evidence="1">
    <location>
        <begin position="28"/>
        <end position="48"/>
    </location>
</feature>
<dbReference type="AlphaFoldDB" id="A0A261XVN3"/>
<dbReference type="EMBL" id="MVBO01000154">
    <property type="protein sequence ID" value="OZJ02413.1"/>
    <property type="molecule type" value="Genomic_DNA"/>
</dbReference>
<evidence type="ECO:0000256" key="1">
    <source>
        <dbReference type="SAM" id="MobiDB-lite"/>
    </source>
</evidence>
<protein>
    <submittedName>
        <fullName evidence="2">Uncharacterized protein</fullName>
    </submittedName>
</protein>
<evidence type="ECO:0000313" key="3">
    <source>
        <dbReference type="Proteomes" id="UP000242875"/>
    </source>
</evidence>
<reference evidence="2 3" key="1">
    <citation type="journal article" date="2017" name="Mycologia">
        <title>Bifiguratus adelaidae, gen. et sp. nov., a new member of Mucoromycotina in endophytic and soil-dwelling habitats.</title>
        <authorList>
            <person name="Torres-Cruz T.J."/>
            <person name="Billingsley Tobias T.L."/>
            <person name="Almatruk M."/>
            <person name="Hesse C."/>
            <person name="Kuske C.R."/>
            <person name="Desiro A."/>
            <person name="Benucci G.M."/>
            <person name="Bonito G."/>
            <person name="Stajich J.E."/>
            <person name="Dunlap C."/>
            <person name="Arnold A.E."/>
            <person name="Porras-Alfaro A."/>
        </authorList>
    </citation>
    <scope>NUCLEOTIDE SEQUENCE [LARGE SCALE GENOMIC DNA]</scope>
    <source>
        <strain evidence="2 3">AZ0501</strain>
    </source>
</reference>
<dbReference type="OrthoDB" id="5369347at2759"/>
<organism evidence="2 3">
    <name type="scientific">Bifiguratus adelaidae</name>
    <dbReference type="NCBI Taxonomy" id="1938954"/>
    <lineage>
        <taxon>Eukaryota</taxon>
        <taxon>Fungi</taxon>
        <taxon>Fungi incertae sedis</taxon>
        <taxon>Mucoromycota</taxon>
        <taxon>Mucoromycotina</taxon>
        <taxon>Endogonomycetes</taxon>
        <taxon>Endogonales</taxon>
        <taxon>Endogonales incertae sedis</taxon>
        <taxon>Bifiguratus</taxon>
    </lineage>
</organism>
<proteinExistence type="predicted"/>
<accession>A0A261XVN3</accession>
<keyword evidence="3" id="KW-1185">Reference proteome</keyword>
<gene>
    <name evidence="2" type="ORF">BZG36_04766</name>
</gene>
<dbReference type="Proteomes" id="UP000242875">
    <property type="component" value="Unassembled WGS sequence"/>
</dbReference>
<evidence type="ECO:0000313" key="2">
    <source>
        <dbReference type="EMBL" id="OZJ02413.1"/>
    </source>
</evidence>
<name>A0A261XVN3_9FUNG</name>
<feature type="compositionally biased region" description="Low complexity" evidence="1">
    <location>
        <begin position="37"/>
        <end position="46"/>
    </location>
</feature>
<sequence>MEQYPALVEEDPCLQFLETEPGEVAEQHVNDGPHRLSSSSQPFSSQDHIPRQDVPSFLIDGNALIQATFAADNNVFGDNAAQDNLTSFQTDGFIDDLWSSDVPEENPLRTELTIPDYQEPAEASWDHTTYSQVDNACHTDDIILDHAYQPDWEGILHLQTLQDQTPEPYGASWNLSTFNSQLKVDTERMSEHLLSSFASRNNGMPIRLSLRESCLQGIRVRQNTTFDLDSMYSTATCLSVARQGIQLCLNASPTWNLPRHNHEYVSVTVADNQHVPESMARKSIPMWQVPHFLFGQFGHMNACKLYLFAPHLYSPTCDGPSKVKWRDIDEFYEHFVWPAVRQSYPTDVLQHLRLESISGPLPSRGSTEEAHGLPRSKTRFQTLPGHSLEQVWTTIQANIQNSRSALRNRWASCFLHCCIEGRKLVYKFRSWEDWAIICQSLEHHVDFDKLTGIKYDIGMEVCLEHQSALAGSRQALVLLHKKAATEAWLSRNHISSSKQRLYSFSHTNDAHHGCGESIDADASGISYVSCYNSIKNVWADARAPDPFQHVPTAAYVAQDDHAQDALYISLRRALYKSGHANVTSRSTAQQSLDRICQRLNHALANASTRTFGVRYEYRVAHRWVHPLVNALIDSPDLSPRHYILDAHQLVSLPWFVLSSKDIAEFLQLKLRVYKDMLVKATTQQDHVLAWTAEILLKTTLISSPAEWHSITRGTRRMPVTVDRRSPDRYNVPVLVQGRFTASVQEDGAYQGMERIGQRNAKAKLAISQRARLLRRLTHQCGGTNTQPESMDALVLAILDQYQFDLTTLLKRRGLWKDGDVQSSCLDLTSRAAVSNHVRWLRLYDGAGRSTIHDQFNLYFPRQAPWSYSSGGWQNLLYLGAYAHAMSSLAPVGADRLRHDLERGFVRFNILPYTSSPYRFWRDKSKWITFQ</sequence>
<comment type="caution">
    <text evidence="2">The sequence shown here is derived from an EMBL/GenBank/DDBJ whole genome shotgun (WGS) entry which is preliminary data.</text>
</comment>